<proteinExistence type="predicted"/>
<evidence type="ECO:0000313" key="3">
    <source>
        <dbReference type="Proteomes" id="UP000759103"/>
    </source>
</evidence>
<accession>A0ABS7BL36</accession>
<evidence type="ECO:0008006" key="4">
    <source>
        <dbReference type="Google" id="ProtNLM"/>
    </source>
</evidence>
<keyword evidence="1" id="KW-0812">Transmembrane</keyword>
<feature type="transmembrane region" description="Helical" evidence="1">
    <location>
        <begin position="509"/>
        <end position="529"/>
    </location>
</feature>
<feature type="transmembrane region" description="Helical" evidence="1">
    <location>
        <begin position="480"/>
        <end position="503"/>
    </location>
</feature>
<evidence type="ECO:0000256" key="1">
    <source>
        <dbReference type="SAM" id="Phobius"/>
    </source>
</evidence>
<dbReference type="EMBL" id="JAHXZN010000001">
    <property type="protein sequence ID" value="MBW6530325.1"/>
    <property type="molecule type" value="Genomic_DNA"/>
</dbReference>
<sequence>MSHPPRPGFGLAVGITGHRPPLLDAAAAERAAPRLREALVALAEAAARIHAAEARYFADAPPSLRFVTPLAEGADQLAAELALAAGYRVEAVLPLPRDDYRRDFTDNASDNAFDALLDRAGCALELPALPAGRPASYALAGRAVLAHSDVLVALWDGAPGRGIGGTADLVARALRQGLPVIHVPLDGGATVIRWAGYDPLANPDSFDQMPARTFDPAAADALVVQLLAPPAAPVERACLDRFLGETERRVRARVEYPALLAVLGIKRLRRATFRSGPYDADTRREWERFRTFCRDGAHGVRPRLDSIEAAYGWSDRLAQHFAQSYRSGHVLNFLLGAAAVLLALSGLLFKELKFWLALCELAAVAGFVLNTRVGIAREWHRRWLDYRQLAERLRPMRSLKLLGVGRPAVRPGAEREPRWLDWYAAAVWRASGCASGCLSDRRAVAAFIAEEELCPQLAYHRAAAHQLHLLDHRLHRIGMWLFLASLLSCLVFLVGYVAAHAWVRANAGVFVALSAGLPALGAAIFGIRVQGDFGASAARSSATAADLARYVDALEANGDDLPRVVDLVEGAAATMLADLSDWRQAYERRQLELP</sequence>
<protein>
    <recommendedName>
        <fullName evidence="4">DUF4231 domain-containing protein</fullName>
    </recommendedName>
</protein>
<feature type="transmembrane region" description="Helical" evidence="1">
    <location>
        <begin position="355"/>
        <end position="375"/>
    </location>
</feature>
<keyword evidence="1" id="KW-0472">Membrane</keyword>
<name>A0ABS7BL36_9SPHN</name>
<keyword evidence="3" id="KW-1185">Reference proteome</keyword>
<feature type="transmembrane region" description="Helical" evidence="1">
    <location>
        <begin position="330"/>
        <end position="349"/>
    </location>
</feature>
<dbReference type="Proteomes" id="UP000759103">
    <property type="component" value="Unassembled WGS sequence"/>
</dbReference>
<reference evidence="2 3" key="1">
    <citation type="submission" date="2021-07" db="EMBL/GenBank/DDBJ databases">
        <title>Sphingomonas sp.</title>
        <authorList>
            <person name="Feng G."/>
            <person name="Li J."/>
            <person name="Pan M."/>
        </authorList>
    </citation>
    <scope>NUCLEOTIDE SEQUENCE [LARGE SCALE GENOMIC DNA]</scope>
    <source>
        <strain evidence="2 3">RRHST34</strain>
    </source>
</reference>
<evidence type="ECO:0000313" key="2">
    <source>
        <dbReference type="EMBL" id="MBW6530325.1"/>
    </source>
</evidence>
<organism evidence="2 3">
    <name type="scientific">Sphingomonas citri</name>
    <dbReference type="NCBI Taxonomy" id="2862499"/>
    <lineage>
        <taxon>Bacteria</taxon>
        <taxon>Pseudomonadati</taxon>
        <taxon>Pseudomonadota</taxon>
        <taxon>Alphaproteobacteria</taxon>
        <taxon>Sphingomonadales</taxon>
        <taxon>Sphingomonadaceae</taxon>
        <taxon>Sphingomonas</taxon>
    </lineage>
</organism>
<dbReference type="RefSeq" id="WP_219747700.1">
    <property type="nucleotide sequence ID" value="NZ_JAHXZN010000001.1"/>
</dbReference>
<gene>
    <name evidence="2" type="ORF">KZ820_06210</name>
</gene>
<dbReference type="Gene3D" id="3.40.50.450">
    <property type="match status" value="1"/>
</dbReference>
<comment type="caution">
    <text evidence="2">The sequence shown here is derived from an EMBL/GenBank/DDBJ whole genome shotgun (WGS) entry which is preliminary data.</text>
</comment>
<keyword evidence="1" id="KW-1133">Transmembrane helix</keyword>
<dbReference type="SUPFAM" id="SSF102405">
    <property type="entry name" value="MCP/YpsA-like"/>
    <property type="match status" value="1"/>
</dbReference>